<accession>A0A8J5SCV6</accession>
<comment type="caution">
    <text evidence="1">The sequence shown here is derived from an EMBL/GenBank/DDBJ whole genome shotgun (WGS) entry which is preliminary data.</text>
</comment>
<reference evidence="1" key="2">
    <citation type="submission" date="2021-02" db="EMBL/GenBank/DDBJ databases">
        <authorList>
            <person name="Kimball J.A."/>
            <person name="Haas M.W."/>
            <person name="Macchietto M."/>
            <person name="Kono T."/>
            <person name="Duquette J."/>
            <person name="Shao M."/>
        </authorList>
    </citation>
    <scope>NUCLEOTIDE SEQUENCE</scope>
    <source>
        <tissue evidence="1">Fresh leaf tissue</tissue>
    </source>
</reference>
<organism evidence="1 2">
    <name type="scientific">Zizania palustris</name>
    <name type="common">Northern wild rice</name>
    <dbReference type="NCBI Taxonomy" id="103762"/>
    <lineage>
        <taxon>Eukaryota</taxon>
        <taxon>Viridiplantae</taxon>
        <taxon>Streptophyta</taxon>
        <taxon>Embryophyta</taxon>
        <taxon>Tracheophyta</taxon>
        <taxon>Spermatophyta</taxon>
        <taxon>Magnoliopsida</taxon>
        <taxon>Liliopsida</taxon>
        <taxon>Poales</taxon>
        <taxon>Poaceae</taxon>
        <taxon>BOP clade</taxon>
        <taxon>Oryzoideae</taxon>
        <taxon>Oryzeae</taxon>
        <taxon>Zizaniinae</taxon>
        <taxon>Zizania</taxon>
    </lineage>
</organism>
<evidence type="ECO:0000313" key="1">
    <source>
        <dbReference type="EMBL" id="KAG8060532.1"/>
    </source>
</evidence>
<gene>
    <name evidence="1" type="ORF">GUJ93_ZPchr0002g23012</name>
</gene>
<keyword evidence="2" id="KW-1185">Reference proteome</keyword>
<evidence type="ECO:0000313" key="2">
    <source>
        <dbReference type="Proteomes" id="UP000729402"/>
    </source>
</evidence>
<dbReference type="AlphaFoldDB" id="A0A8J5SCV6"/>
<sequence length="208" mass="22008">MARPLRPLQTMLPLTNPFGPDNREYPRWLVAVGSKTLEALFCSEAVVARSVCAGVRSASTVGVVHGSCAGSAGHNLLIKTRCGRSHLGEVWAGRVGLPVIDGSCAVKLWVVHKASSMVFRSVAWDQGGQHVVIAFAGDLAILIHEAAAVVAVVAAGGQSSGSVGVVMISMIWLYKDGVTALAIVLSRFSARGRADFRWEGEIVMCRLN</sequence>
<name>A0A8J5SCV6_ZIZPA</name>
<protein>
    <submittedName>
        <fullName evidence="1">Uncharacterized protein</fullName>
    </submittedName>
</protein>
<dbReference type="EMBL" id="JAAALK010000287">
    <property type="protein sequence ID" value="KAG8060532.1"/>
    <property type="molecule type" value="Genomic_DNA"/>
</dbReference>
<reference evidence="1" key="1">
    <citation type="journal article" date="2021" name="bioRxiv">
        <title>Whole Genome Assembly and Annotation of Northern Wild Rice, Zizania palustris L., Supports a Whole Genome Duplication in the Zizania Genus.</title>
        <authorList>
            <person name="Haas M."/>
            <person name="Kono T."/>
            <person name="Macchietto M."/>
            <person name="Millas R."/>
            <person name="McGilp L."/>
            <person name="Shao M."/>
            <person name="Duquette J."/>
            <person name="Hirsch C.N."/>
            <person name="Kimball J."/>
        </authorList>
    </citation>
    <scope>NUCLEOTIDE SEQUENCE</scope>
    <source>
        <tissue evidence="1">Fresh leaf tissue</tissue>
    </source>
</reference>
<proteinExistence type="predicted"/>
<dbReference type="Proteomes" id="UP000729402">
    <property type="component" value="Unassembled WGS sequence"/>
</dbReference>